<dbReference type="PROSITE" id="PS50109">
    <property type="entry name" value="HIS_KIN"/>
    <property type="match status" value="1"/>
</dbReference>
<dbReference type="EMBL" id="CP047476">
    <property type="protein sequence ID" value="QIA65930.1"/>
    <property type="molecule type" value="Genomic_DNA"/>
</dbReference>
<keyword evidence="5" id="KW-0547">Nucleotide-binding</keyword>
<evidence type="ECO:0000256" key="13">
    <source>
        <dbReference type="SAM" id="Coils"/>
    </source>
</evidence>
<evidence type="ECO:0000256" key="8">
    <source>
        <dbReference type="ARBA" id="ARBA00022840"/>
    </source>
</evidence>
<feature type="transmembrane region" description="Helical" evidence="14">
    <location>
        <begin position="149"/>
        <end position="176"/>
    </location>
</feature>
<dbReference type="SMART" id="SM00387">
    <property type="entry name" value="HATPase_c"/>
    <property type="match status" value="1"/>
</dbReference>
<organism evidence="17 18">
    <name type="scientific">Vibrio astriarenae</name>
    <dbReference type="NCBI Taxonomy" id="1481923"/>
    <lineage>
        <taxon>Bacteria</taxon>
        <taxon>Pseudomonadati</taxon>
        <taxon>Pseudomonadota</taxon>
        <taxon>Gammaproteobacteria</taxon>
        <taxon>Vibrionales</taxon>
        <taxon>Vibrionaceae</taxon>
        <taxon>Vibrio</taxon>
    </lineage>
</organism>
<dbReference type="SUPFAM" id="SSF55874">
    <property type="entry name" value="ATPase domain of HSP90 chaperone/DNA topoisomerase II/histidine kinase"/>
    <property type="match status" value="1"/>
</dbReference>
<dbReference type="PROSITE" id="PS50110">
    <property type="entry name" value="RESPONSE_REGULATORY"/>
    <property type="match status" value="1"/>
</dbReference>
<dbReference type="InterPro" id="IPR005467">
    <property type="entry name" value="His_kinase_dom"/>
</dbReference>
<protein>
    <recommendedName>
        <fullName evidence="11">Sensory/regulatory protein RpfC</fullName>
        <ecNumber evidence="2">2.7.13.3</ecNumber>
    </recommendedName>
</protein>
<feature type="transmembrane region" description="Helical" evidence="14">
    <location>
        <begin position="12"/>
        <end position="35"/>
    </location>
</feature>
<dbReference type="SUPFAM" id="SSF52172">
    <property type="entry name" value="CheY-like"/>
    <property type="match status" value="1"/>
</dbReference>
<evidence type="ECO:0000259" key="15">
    <source>
        <dbReference type="PROSITE" id="PS50109"/>
    </source>
</evidence>
<dbReference type="Pfam" id="PF02518">
    <property type="entry name" value="HATPase_c"/>
    <property type="match status" value="1"/>
</dbReference>
<dbReference type="RefSeq" id="WP_164650826.1">
    <property type="nucleotide sequence ID" value="NZ_CP047476.1"/>
</dbReference>
<dbReference type="PANTHER" id="PTHR45339">
    <property type="entry name" value="HYBRID SIGNAL TRANSDUCTION HISTIDINE KINASE J"/>
    <property type="match status" value="1"/>
</dbReference>
<evidence type="ECO:0000256" key="5">
    <source>
        <dbReference type="ARBA" id="ARBA00022741"/>
    </source>
</evidence>
<gene>
    <name evidence="17" type="ORF">GT360_20735</name>
</gene>
<feature type="coiled-coil region" evidence="13">
    <location>
        <begin position="216"/>
        <end position="243"/>
    </location>
</feature>
<keyword evidence="4" id="KW-0808">Transferase</keyword>
<dbReference type="InterPro" id="IPR004358">
    <property type="entry name" value="Sig_transdc_His_kin-like_C"/>
</dbReference>
<dbReference type="SMART" id="SM00388">
    <property type="entry name" value="HisKA"/>
    <property type="match status" value="1"/>
</dbReference>
<dbReference type="InterPro" id="IPR011006">
    <property type="entry name" value="CheY-like_superfamily"/>
</dbReference>
<keyword evidence="13" id="KW-0175">Coiled coil</keyword>
<dbReference type="Pfam" id="PF00072">
    <property type="entry name" value="Response_reg"/>
    <property type="match status" value="1"/>
</dbReference>
<evidence type="ECO:0000256" key="6">
    <source>
        <dbReference type="ARBA" id="ARBA00022777"/>
    </source>
</evidence>
<evidence type="ECO:0000256" key="3">
    <source>
        <dbReference type="ARBA" id="ARBA00022553"/>
    </source>
</evidence>
<keyword evidence="14" id="KW-0472">Membrane</keyword>
<evidence type="ECO:0000256" key="9">
    <source>
        <dbReference type="ARBA" id="ARBA00023012"/>
    </source>
</evidence>
<feature type="domain" description="Response regulatory" evidence="16">
    <location>
        <begin position="507"/>
        <end position="624"/>
    </location>
</feature>
<dbReference type="InterPro" id="IPR036097">
    <property type="entry name" value="HisK_dim/P_sf"/>
</dbReference>
<keyword evidence="14" id="KW-1133">Transmembrane helix</keyword>
<evidence type="ECO:0000256" key="2">
    <source>
        <dbReference type="ARBA" id="ARBA00012438"/>
    </source>
</evidence>
<dbReference type="InterPro" id="IPR003594">
    <property type="entry name" value="HATPase_dom"/>
</dbReference>
<comment type="subunit">
    <text evidence="10">At low DSF concentrations, interacts with RpfF.</text>
</comment>
<keyword evidence="6" id="KW-0418">Kinase</keyword>
<dbReference type="Gene3D" id="3.30.565.10">
    <property type="entry name" value="Histidine kinase-like ATPase, C-terminal domain"/>
    <property type="match status" value="1"/>
</dbReference>
<keyword evidence="9" id="KW-0902">Two-component regulatory system</keyword>
<dbReference type="Proteomes" id="UP000464262">
    <property type="component" value="Chromosome 2"/>
</dbReference>
<feature type="modified residue" description="4-aspartylphosphate" evidence="12">
    <location>
        <position position="556"/>
    </location>
</feature>
<dbReference type="FunFam" id="1.10.287.130:FF:000002">
    <property type="entry name" value="Two-component osmosensing histidine kinase"/>
    <property type="match status" value="1"/>
</dbReference>
<dbReference type="FunFam" id="3.30.565.10:FF:000010">
    <property type="entry name" value="Sensor histidine kinase RcsC"/>
    <property type="match status" value="1"/>
</dbReference>
<feature type="domain" description="Histidine kinase" evidence="15">
    <location>
        <begin position="250"/>
        <end position="471"/>
    </location>
</feature>
<dbReference type="KEGG" id="vas:GT360_20735"/>
<dbReference type="EC" id="2.7.13.3" evidence="2"/>
<dbReference type="SMART" id="SM00448">
    <property type="entry name" value="REC"/>
    <property type="match status" value="1"/>
</dbReference>
<dbReference type="CDD" id="cd17546">
    <property type="entry name" value="REC_hyHK_CKI1_RcsC-like"/>
    <property type="match status" value="1"/>
</dbReference>
<evidence type="ECO:0000256" key="11">
    <source>
        <dbReference type="ARBA" id="ARBA00068150"/>
    </source>
</evidence>
<keyword evidence="14" id="KW-0812">Transmembrane</keyword>
<evidence type="ECO:0000313" key="18">
    <source>
        <dbReference type="Proteomes" id="UP000464262"/>
    </source>
</evidence>
<keyword evidence="8" id="KW-0067">ATP-binding</keyword>
<keyword evidence="7" id="KW-0378">Hydrolase</keyword>
<dbReference type="Pfam" id="PF00512">
    <property type="entry name" value="HisKA"/>
    <property type="match status" value="1"/>
</dbReference>
<evidence type="ECO:0000256" key="14">
    <source>
        <dbReference type="SAM" id="Phobius"/>
    </source>
</evidence>
<reference evidence="17 18" key="1">
    <citation type="submission" date="2020-01" db="EMBL/GenBank/DDBJ databases">
        <title>Whole genome and functional gene identification of agarase of Vibrio HN897.</title>
        <authorList>
            <person name="Liu Y."/>
            <person name="Zhao Z."/>
        </authorList>
    </citation>
    <scope>NUCLEOTIDE SEQUENCE [LARGE SCALE GENOMIC DNA]</scope>
    <source>
        <strain evidence="17 18">HN897</strain>
    </source>
</reference>
<keyword evidence="3 12" id="KW-0597">Phosphoprotein</keyword>
<dbReference type="PANTHER" id="PTHR45339:SF1">
    <property type="entry name" value="HYBRID SIGNAL TRANSDUCTION HISTIDINE KINASE J"/>
    <property type="match status" value="1"/>
</dbReference>
<dbReference type="PRINTS" id="PR00344">
    <property type="entry name" value="BCTRLSENSOR"/>
</dbReference>
<dbReference type="InterPro" id="IPR033414">
    <property type="entry name" value="Sensor_dom"/>
</dbReference>
<dbReference type="AlphaFoldDB" id="A0A7Z2YGA1"/>
<evidence type="ECO:0000256" key="4">
    <source>
        <dbReference type="ARBA" id="ARBA00022679"/>
    </source>
</evidence>
<proteinExistence type="predicted"/>
<name>A0A7Z2YGA1_9VIBR</name>
<accession>A0A7Z2YGA1</accession>
<dbReference type="InterPro" id="IPR036890">
    <property type="entry name" value="HATPase_C_sf"/>
</dbReference>
<keyword evidence="18" id="KW-1185">Reference proteome</keyword>
<dbReference type="CDD" id="cd16922">
    <property type="entry name" value="HATPase_EvgS-ArcB-TorS-like"/>
    <property type="match status" value="1"/>
</dbReference>
<dbReference type="InterPro" id="IPR001789">
    <property type="entry name" value="Sig_transdc_resp-reg_receiver"/>
</dbReference>
<dbReference type="CDD" id="cd00082">
    <property type="entry name" value="HisKA"/>
    <property type="match status" value="1"/>
</dbReference>
<evidence type="ECO:0000256" key="12">
    <source>
        <dbReference type="PROSITE-ProRule" id="PRU00169"/>
    </source>
</evidence>
<evidence type="ECO:0000313" key="17">
    <source>
        <dbReference type="EMBL" id="QIA65930.1"/>
    </source>
</evidence>
<evidence type="ECO:0000259" key="16">
    <source>
        <dbReference type="PROSITE" id="PS50110"/>
    </source>
</evidence>
<evidence type="ECO:0000256" key="1">
    <source>
        <dbReference type="ARBA" id="ARBA00000085"/>
    </source>
</evidence>
<dbReference type="GO" id="GO:0000155">
    <property type="term" value="F:phosphorelay sensor kinase activity"/>
    <property type="evidence" value="ECO:0007669"/>
    <property type="project" value="InterPro"/>
</dbReference>
<dbReference type="Gene3D" id="1.10.287.130">
    <property type="match status" value="1"/>
</dbReference>
<dbReference type="Gene3D" id="3.40.50.2300">
    <property type="match status" value="1"/>
</dbReference>
<dbReference type="SUPFAM" id="SSF47384">
    <property type="entry name" value="Homodimeric domain of signal transducing histidine kinase"/>
    <property type="match status" value="1"/>
</dbReference>
<dbReference type="Pfam" id="PF17149">
    <property type="entry name" value="CHASE5"/>
    <property type="match status" value="1"/>
</dbReference>
<dbReference type="GO" id="GO:0016787">
    <property type="term" value="F:hydrolase activity"/>
    <property type="evidence" value="ECO:0007669"/>
    <property type="project" value="UniProtKB-KW"/>
</dbReference>
<sequence>MSSLQRSKHRLSIVNQLVFAIVLLSIVLTLIVSSVDLYRELNNELARVDTNLELVAKSHLESLSATLWVEDRELLATQAQGILDLPSVDYIQIQSHSEQIIQLGQELEGGAREKDWIMTYQLGEKSYDLAILTVKSDLDTIYQGLWYKFMYLVFVEAIKIGLIMLGFIVVAFRLLIKPLQLLSGAVSDFRGGYVPQQAVLPKRWFFDEIGLLTYRYNQSLQRIKQHQMELELERDRAEVANRKKSEFLATMSHEIRTPMNGVIGISSLLHETKLDPQQREYVEIINTSSSSLMQIIDDILDFSKIEAGKIVLEPTEFELISLLDDLCRLYTLRAQQKGLQLICELDSSLPQGVFADKGRLQQILNNLLNNAVKFTESGHVRLQVDLLKIENAIAVVSFKVVDTGIGIASEHQEDIFEKFQQADGSTTRKYGGTGLGLAICKSLVTTMQGQLSLTSKPGLGSCFEFSIPIAVAQSDKTALTKTRILNLAERTVEDQPIAAIQAPLKHTVLVVEDIAVNQKVVCFMLKNLGIGARVAGNGQEAVSECEEHDIDLILMDLQMPVMDGYTATELIRQMGVWGKQVPIVALSANVTTEDKQRCIEVGMNEFISKPVTKDKIQFILNQYLEADDWGGPVEGDCVT</sequence>
<dbReference type="GO" id="GO:0005524">
    <property type="term" value="F:ATP binding"/>
    <property type="evidence" value="ECO:0007669"/>
    <property type="project" value="UniProtKB-KW"/>
</dbReference>
<dbReference type="InterPro" id="IPR003661">
    <property type="entry name" value="HisK_dim/P_dom"/>
</dbReference>
<evidence type="ECO:0000256" key="10">
    <source>
        <dbReference type="ARBA" id="ARBA00064003"/>
    </source>
</evidence>
<comment type="catalytic activity">
    <reaction evidence="1">
        <text>ATP + protein L-histidine = ADP + protein N-phospho-L-histidine.</text>
        <dbReference type="EC" id="2.7.13.3"/>
    </reaction>
</comment>
<evidence type="ECO:0000256" key="7">
    <source>
        <dbReference type="ARBA" id="ARBA00022801"/>
    </source>
</evidence>